<evidence type="ECO:0000313" key="7">
    <source>
        <dbReference type="Proteomes" id="UP000199492"/>
    </source>
</evidence>
<feature type="short sequence motif" description="GXSXG" evidence="3">
    <location>
        <begin position="45"/>
        <end position="49"/>
    </location>
</feature>
<comment type="similarity">
    <text evidence="1">Belongs to the patatin family.</text>
</comment>
<feature type="region of interest" description="Disordered" evidence="4">
    <location>
        <begin position="332"/>
        <end position="351"/>
    </location>
</feature>
<sequence length="351" mass="39688">MNQKKFKILSIDGGGIRGVYPARFLSKLEASIGEPIADHFDLICGTSTGGILALALALKIPASDIQNLYVDNRKLIFPSLYRRWRFGLRRAKYNNTKLEELIRTKFKEANNGIEPLISDLCTRVCITGYDLINAKPKVFKTPHKDSYVTDLHIPAYQVAMATAAAPTYFNPYSNHYKVNEGKDKEEFLMRVDGGVFANNPALIGLTEAHCALQIAYNDIELYSIGTGQTTYNETRSKVLFGWFGKAFGKMYWISKIRILDLMMQAQSRHVHDLCSIYAGGTGSIKNKVFEYYRIQEELPSSFKIAMDSNKKIKLEKLMSMASNKYQNHGQSIITSIKSSSRRNDYPSINKK</sequence>
<name>A0A1G8DU69_9FLAO</name>
<dbReference type="PANTHER" id="PTHR32176:SF92">
    <property type="entry name" value="XYLOSE ISOMERASE"/>
    <property type="match status" value="1"/>
</dbReference>
<keyword evidence="2 3" id="KW-0443">Lipid metabolism</keyword>
<dbReference type="Proteomes" id="UP000199492">
    <property type="component" value="Unassembled WGS sequence"/>
</dbReference>
<dbReference type="Gene3D" id="3.40.1090.10">
    <property type="entry name" value="Cytosolic phospholipase A2 catalytic domain"/>
    <property type="match status" value="1"/>
</dbReference>
<reference evidence="7" key="1">
    <citation type="submission" date="2016-10" db="EMBL/GenBank/DDBJ databases">
        <authorList>
            <person name="Varghese N."/>
            <person name="Submissions S."/>
        </authorList>
    </citation>
    <scope>NUCLEOTIDE SEQUENCE [LARGE SCALE GENOMIC DNA]</scope>
    <source>
        <strain evidence="7">DSM 15363</strain>
    </source>
</reference>
<feature type="short sequence motif" description="DGA/G" evidence="3">
    <location>
        <begin position="192"/>
        <end position="194"/>
    </location>
</feature>
<evidence type="ECO:0000259" key="5">
    <source>
        <dbReference type="PROSITE" id="PS51635"/>
    </source>
</evidence>
<evidence type="ECO:0000256" key="4">
    <source>
        <dbReference type="SAM" id="MobiDB-lite"/>
    </source>
</evidence>
<evidence type="ECO:0000256" key="2">
    <source>
        <dbReference type="ARBA" id="ARBA00023098"/>
    </source>
</evidence>
<dbReference type="InterPro" id="IPR002641">
    <property type="entry name" value="PNPLA_dom"/>
</dbReference>
<dbReference type="RefSeq" id="WP_092467746.1">
    <property type="nucleotide sequence ID" value="NZ_FNCZ01000003.1"/>
</dbReference>
<dbReference type="SUPFAM" id="SSF52151">
    <property type="entry name" value="FabD/lysophospholipase-like"/>
    <property type="match status" value="1"/>
</dbReference>
<dbReference type="OrthoDB" id="9807112at2"/>
<feature type="domain" description="PNPLA" evidence="5">
    <location>
        <begin position="9"/>
        <end position="205"/>
    </location>
</feature>
<dbReference type="GO" id="GO:0004620">
    <property type="term" value="F:phospholipase activity"/>
    <property type="evidence" value="ECO:0007669"/>
    <property type="project" value="TreeGrafter"/>
</dbReference>
<evidence type="ECO:0000256" key="3">
    <source>
        <dbReference type="PROSITE-ProRule" id="PRU01161"/>
    </source>
</evidence>
<keyword evidence="3" id="KW-0442">Lipid degradation</keyword>
<feature type="active site" description="Proton acceptor" evidence="3">
    <location>
        <position position="192"/>
    </location>
</feature>
<dbReference type="CDD" id="cd07199">
    <property type="entry name" value="Pat17_PNPLA8_PNPLA9_like"/>
    <property type="match status" value="1"/>
</dbReference>
<keyword evidence="7" id="KW-1185">Reference proteome</keyword>
<feature type="active site" description="Nucleophile" evidence="3">
    <location>
        <position position="47"/>
    </location>
</feature>
<dbReference type="GO" id="GO:0047372">
    <property type="term" value="F:monoacylglycerol lipase activity"/>
    <property type="evidence" value="ECO:0007669"/>
    <property type="project" value="TreeGrafter"/>
</dbReference>
<dbReference type="STRING" id="262004.SAMN04489796_103312"/>
<feature type="short sequence motif" description="GXGXXG" evidence="3">
    <location>
        <begin position="13"/>
        <end position="18"/>
    </location>
</feature>
<organism evidence="6 7">
    <name type="scientific">Winogradskyella thalassocola</name>
    <dbReference type="NCBI Taxonomy" id="262004"/>
    <lineage>
        <taxon>Bacteria</taxon>
        <taxon>Pseudomonadati</taxon>
        <taxon>Bacteroidota</taxon>
        <taxon>Flavobacteriia</taxon>
        <taxon>Flavobacteriales</taxon>
        <taxon>Flavobacteriaceae</taxon>
        <taxon>Winogradskyella</taxon>
    </lineage>
</organism>
<keyword evidence="3" id="KW-0378">Hydrolase</keyword>
<gene>
    <name evidence="6" type="ORF">SAMN04489796_103312</name>
</gene>
<protein>
    <submittedName>
        <fullName evidence="6">Patatin-like phospholipase</fullName>
    </submittedName>
</protein>
<accession>A0A1G8DU69</accession>
<proteinExistence type="inferred from homology"/>
<dbReference type="PROSITE" id="PS51635">
    <property type="entry name" value="PNPLA"/>
    <property type="match status" value="1"/>
</dbReference>
<dbReference type="GO" id="GO:0016042">
    <property type="term" value="P:lipid catabolic process"/>
    <property type="evidence" value="ECO:0007669"/>
    <property type="project" value="UniProtKB-UniRule"/>
</dbReference>
<dbReference type="Pfam" id="PF01734">
    <property type="entry name" value="Patatin"/>
    <property type="match status" value="1"/>
</dbReference>
<dbReference type="EMBL" id="FNCZ01000003">
    <property type="protein sequence ID" value="SDH61223.1"/>
    <property type="molecule type" value="Genomic_DNA"/>
</dbReference>
<dbReference type="PANTHER" id="PTHR32176">
    <property type="entry name" value="XYLOSE ISOMERASE"/>
    <property type="match status" value="1"/>
</dbReference>
<dbReference type="AlphaFoldDB" id="A0A1G8DU69"/>
<evidence type="ECO:0000256" key="1">
    <source>
        <dbReference type="ARBA" id="ARBA00010240"/>
    </source>
</evidence>
<dbReference type="InterPro" id="IPR016035">
    <property type="entry name" value="Acyl_Trfase/lysoPLipase"/>
</dbReference>
<dbReference type="NCBIfam" id="NF041079">
    <property type="entry name" value="CBASS_lipase"/>
    <property type="match status" value="1"/>
</dbReference>
<evidence type="ECO:0000313" key="6">
    <source>
        <dbReference type="EMBL" id="SDH61223.1"/>
    </source>
</evidence>